<keyword evidence="9" id="KW-1278">Translocase</keyword>
<comment type="subcellular location">
    <subcellularLocation>
        <location evidence="1">Cell inner membrane</location>
        <topology evidence="1">Peripheral membrane protein</topology>
    </subcellularLocation>
</comment>
<evidence type="ECO:0000256" key="7">
    <source>
        <dbReference type="ARBA" id="ARBA00022741"/>
    </source>
</evidence>
<evidence type="ECO:0000256" key="6">
    <source>
        <dbReference type="ARBA" id="ARBA00022737"/>
    </source>
</evidence>
<dbReference type="InterPro" id="IPR050107">
    <property type="entry name" value="ABC_carbohydrate_import_ATPase"/>
</dbReference>
<organism evidence="12 13">
    <name type="scientific">Pantoea rwandensis</name>
    <dbReference type="NCBI Taxonomy" id="1076550"/>
    <lineage>
        <taxon>Bacteria</taxon>
        <taxon>Pseudomonadati</taxon>
        <taxon>Pseudomonadota</taxon>
        <taxon>Gammaproteobacteria</taxon>
        <taxon>Enterobacterales</taxon>
        <taxon>Erwiniaceae</taxon>
        <taxon>Pantoea</taxon>
    </lineage>
</organism>
<dbReference type="InterPro" id="IPR003439">
    <property type="entry name" value="ABC_transporter-like_ATP-bd"/>
</dbReference>
<proteinExistence type="inferred from homology"/>
<name>A0A1X1D5Y1_9GAMM</name>
<keyword evidence="7" id="KW-0547">Nucleotide-binding</keyword>
<evidence type="ECO:0000256" key="8">
    <source>
        <dbReference type="ARBA" id="ARBA00022840"/>
    </source>
</evidence>
<comment type="caution">
    <text evidence="12">The sequence shown here is derived from an EMBL/GenBank/DDBJ whole genome shotgun (WGS) entry which is preliminary data.</text>
</comment>
<keyword evidence="4" id="KW-1003">Cell membrane</keyword>
<evidence type="ECO:0000256" key="2">
    <source>
        <dbReference type="ARBA" id="ARBA00006526"/>
    </source>
</evidence>
<dbReference type="GO" id="GO:0016887">
    <property type="term" value="F:ATP hydrolysis activity"/>
    <property type="evidence" value="ECO:0007669"/>
    <property type="project" value="InterPro"/>
</dbReference>
<dbReference type="RefSeq" id="WP_084931811.1">
    <property type="nucleotide sequence ID" value="NZ_MLFR01000001.1"/>
</dbReference>
<keyword evidence="10" id="KW-0472">Membrane</keyword>
<dbReference type="PROSITE" id="PS00211">
    <property type="entry name" value="ABC_TRANSPORTER_1"/>
    <property type="match status" value="1"/>
</dbReference>
<dbReference type="CDD" id="cd03216">
    <property type="entry name" value="ABC_Carb_Monos_I"/>
    <property type="match status" value="1"/>
</dbReference>
<feature type="domain" description="ABC transporter" evidence="11">
    <location>
        <begin position="250"/>
        <end position="494"/>
    </location>
</feature>
<dbReference type="Gene3D" id="3.40.50.300">
    <property type="entry name" value="P-loop containing nucleotide triphosphate hydrolases"/>
    <property type="match status" value="2"/>
</dbReference>
<evidence type="ECO:0000256" key="10">
    <source>
        <dbReference type="ARBA" id="ARBA00023136"/>
    </source>
</evidence>
<dbReference type="GO" id="GO:0005886">
    <property type="term" value="C:plasma membrane"/>
    <property type="evidence" value="ECO:0007669"/>
    <property type="project" value="UniProtKB-SubCell"/>
</dbReference>
<keyword evidence="8" id="KW-0067">ATP-binding</keyword>
<dbReference type="SUPFAM" id="SSF52540">
    <property type="entry name" value="P-loop containing nucleoside triphosphate hydrolases"/>
    <property type="match status" value="2"/>
</dbReference>
<dbReference type="PANTHER" id="PTHR43790:SF3">
    <property type="entry name" value="D-ALLOSE IMPORT ATP-BINDING PROTEIN ALSA-RELATED"/>
    <property type="match status" value="1"/>
</dbReference>
<dbReference type="PROSITE" id="PS50893">
    <property type="entry name" value="ABC_TRANSPORTER_2"/>
    <property type="match status" value="2"/>
</dbReference>
<dbReference type="Pfam" id="PF00005">
    <property type="entry name" value="ABC_tran"/>
    <property type="match status" value="2"/>
</dbReference>
<evidence type="ECO:0000313" key="13">
    <source>
        <dbReference type="Proteomes" id="UP000193558"/>
    </source>
</evidence>
<evidence type="ECO:0000256" key="4">
    <source>
        <dbReference type="ARBA" id="ARBA00022475"/>
    </source>
</evidence>
<dbReference type="OrthoDB" id="9776369at2"/>
<evidence type="ECO:0000256" key="3">
    <source>
        <dbReference type="ARBA" id="ARBA00022448"/>
    </source>
</evidence>
<dbReference type="InterPro" id="IPR027417">
    <property type="entry name" value="P-loop_NTPase"/>
</dbReference>
<dbReference type="CDD" id="cd03215">
    <property type="entry name" value="ABC_Carb_Monos_II"/>
    <property type="match status" value="1"/>
</dbReference>
<keyword evidence="5" id="KW-0762">Sugar transport</keyword>
<protein>
    <submittedName>
        <fullName evidence="12">Lantibiotic ABC transporter permease</fullName>
    </submittedName>
</protein>
<evidence type="ECO:0000256" key="9">
    <source>
        <dbReference type="ARBA" id="ARBA00022967"/>
    </source>
</evidence>
<evidence type="ECO:0000256" key="1">
    <source>
        <dbReference type="ARBA" id="ARBA00004417"/>
    </source>
</evidence>
<keyword evidence="6" id="KW-0677">Repeat</keyword>
<comment type="similarity">
    <text evidence="2">Belongs to the ABC transporter superfamily. Drug exporter-2 (TC 3.A.1.117) family.</text>
</comment>
<dbReference type="InterPro" id="IPR017871">
    <property type="entry name" value="ABC_transporter-like_CS"/>
</dbReference>
<gene>
    <name evidence="12" type="ORF">HA51_03105</name>
</gene>
<dbReference type="FunFam" id="3.40.50.300:FF:000127">
    <property type="entry name" value="Ribose import ATP-binding protein RbsA"/>
    <property type="match status" value="1"/>
</dbReference>
<dbReference type="SMART" id="SM00382">
    <property type="entry name" value="AAA"/>
    <property type="match status" value="2"/>
</dbReference>
<dbReference type="InterPro" id="IPR003593">
    <property type="entry name" value="AAA+_ATPase"/>
</dbReference>
<dbReference type="PANTHER" id="PTHR43790">
    <property type="entry name" value="CARBOHYDRATE TRANSPORT ATP-BINDING PROTEIN MG119-RELATED"/>
    <property type="match status" value="1"/>
</dbReference>
<accession>A0A1X1D5Y1</accession>
<feature type="domain" description="ABC transporter" evidence="11">
    <location>
        <begin position="6"/>
        <end position="238"/>
    </location>
</feature>
<reference evidence="12 13" key="1">
    <citation type="journal article" date="2017" name="Antonie Van Leeuwenhoek">
        <title>Phylogenomic resolution of the bacterial genus Pantoea and its relationship with Erwinia and Tatumella.</title>
        <authorList>
            <person name="Palmer M."/>
            <person name="Steenkamp E.T."/>
            <person name="Coetzee M.P."/>
            <person name="Chan W.Y."/>
            <person name="van Zyl E."/>
            <person name="De Maayer P."/>
            <person name="Coutinho T.A."/>
            <person name="Blom J."/>
            <person name="Smits T.H."/>
            <person name="Duffy B."/>
            <person name="Venter S.N."/>
        </authorList>
    </citation>
    <scope>NUCLEOTIDE SEQUENCE [LARGE SCALE GENOMIC DNA]</scope>
    <source>
        <strain evidence="12 13">LMG 26275</strain>
    </source>
</reference>
<dbReference type="GO" id="GO:0005524">
    <property type="term" value="F:ATP binding"/>
    <property type="evidence" value="ECO:0007669"/>
    <property type="project" value="UniProtKB-KW"/>
</dbReference>
<dbReference type="Proteomes" id="UP000193558">
    <property type="component" value="Unassembled WGS sequence"/>
</dbReference>
<evidence type="ECO:0000259" key="11">
    <source>
        <dbReference type="PROSITE" id="PS50893"/>
    </source>
</evidence>
<dbReference type="AlphaFoldDB" id="A0A1X1D5Y1"/>
<sequence length="504" mass="54943">MVQPLIELRDIVKTFGGIHALKGAQLQIRAGEVHALLGENGAGKSTLMRVLGGEHTPDSGTVYDKGEAVQIKGPKAAMARGITLIHQEMALAQELTVAENIFLHDLPTFIAWPKLRAKAANILRRLGFEIDPAATVGDLSVAHQQIVEIARALSQDARVIVFDEPTAVLSTQDANRLLEIISDLRSVGVAIVYISHRLDEVFRIADRMTIMKDGQWIATESPQQTTLQEVIRLMVGRPVDQLFSDRATYGMGEEVLRVEKLNARRKVRDVSFSVRAGEVVGLGGLVGSGRTEVARLIFGADRCDSGDIYLHGKKVSLRSPQQAVKAGIALVPEDRKRQGVVLDMPIRANVTMANDKAVMAPLGFIHSSRETQVVSKLAQQMRLKCAGLHAPVSSLSGGNQQKVVLAKWFNLGGQVIILDEPTRGVDVGAKREIYQLIAELAQQGMAVVVISSEHIELFGLCNRVLVMSEGAICGELQPDDYSEENLLSMAMTHRSSLSHAENFR</sequence>
<evidence type="ECO:0000313" key="12">
    <source>
        <dbReference type="EMBL" id="ORM72054.1"/>
    </source>
</evidence>
<evidence type="ECO:0000256" key="5">
    <source>
        <dbReference type="ARBA" id="ARBA00022597"/>
    </source>
</evidence>
<dbReference type="EMBL" id="MLFR01000001">
    <property type="protein sequence ID" value="ORM72054.1"/>
    <property type="molecule type" value="Genomic_DNA"/>
</dbReference>
<keyword evidence="3" id="KW-0813">Transport</keyword>